<keyword evidence="3" id="KW-0812">Transmembrane</keyword>
<feature type="region of interest" description="Disordered" evidence="6">
    <location>
        <begin position="157"/>
        <end position="176"/>
    </location>
</feature>
<dbReference type="OrthoDB" id="430207at2759"/>
<proteinExistence type="inferred from homology"/>
<dbReference type="AlphaFoldDB" id="A0A9W7AM66"/>
<evidence type="ECO:0000256" key="6">
    <source>
        <dbReference type="SAM" id="MobiDB-lite"/>
    </source>
</evidence>
<accession>A0A9W7AM66</accession>
<comment type="similarity">
    <text evidence="2">Belongs to the peroxisomal membrane protein PXMP2/4 family.</text>
</comment>
<evidence type="ECO:0000313" key="8">
    <source>
        <dbReference type="Proteomes" id="UP001165082"/>
    </source>
</evidence>
<keyword evidence="8" id="KW-1185">Reference proteome</keyword>
<evidence type="ECO:0000256" key="5">
    <source>
        <dbReference type="ARBA" id="ARBA00023136"/>
    </source>
</evidence>
<feature type="compositionally biased region" description="Acidic residues" evidence="6">
    <location>
        <begin position="212"/>
        <end position="233"/>
    </location>
</feature>
<feature type="region of interest" description="Disordered" evidence="6">
    <location>
        <begin position="207"/>
        <end position="241"/>
    </location>
</feature>
<keyword evidence="5" id="KW-0472">Membrane</keyword>
<dbReference type="GO" id="GO:0016020">
    <property type="term" value="C:membrane"/>
    <property type="evidence" value="ECO:0007669"/>
    <property type="project" value="UniProtKB-SubCell"/>
</dbReference>
<dbReference type="PANTHER" id="PTHR11266">
    <property type="entry name" value="PEROXISOMAL MEMBRANE PROTEIN 2, PXMP2 MPV17"/>
    <property type="match status" value="1"/>
</dbReference>
<sequence length="376" mass="42207">MNDDRRLWYERIKQAISANKSIPVVSRSAWDWANGVYHSRGSPIPNNYGPKSNSQFYRSYGFVLPSNPHDTYSLALSFLSPSSKRKVTLGPFDVRRSGTGRQFPPGIFKAMDDPVGYHARLLSGGRGGGAEGKDGGGEVEIYQDTLRELMEVLSKRMGPFESSRGRDDGAAAGGGEGREGYVRWCKAVYRVGQREVLEDALETLGIMLGGKEEEEEEEEEKEEKEEEEEEEEGRTEKKTRRETAVIDQTTFDYQRCLSMMTFGGIYNGFINLYVYNLYSLYFPPLLRSTPALFGISATLVDNFLHVPLFYTPGFYYITGLVQGQRPREINATLGNGYLESMVTCWAVWVPVQYVNFALVPKGSPQLHPASGRDTIV</sequence>
<gene>
    <name evidence="7" type="ORF">TrRE_jg5552</name>
</gene>
<dbReference type="Pfam" id="PF04117">
    <property type="entry name" value="Mpv17_PMP22"/>
    <property type="match status" value="1"/>
</dbReference>
<protein>
    <submittedName>
        <fullName evidence="7">Uncharacterized protein</fullName>
    </submittedName>
</protein>
<keyword evidence="4" id="KW-1133">Transmembrane helix</keyword>
<evidence type="ECO:0000256" key="4">
    <source>
        <dbReference type="ARBA" id="ARBA00022989"/>
    </source>
</evidence>
<dbReference type="InterPro" id="IPR007248">
    <property type="entry name" value="Mpv17_PMP22"/>
</dbReference>
<evidence type="ECO:0000256" key="2">
    <source>
        <dbReference type="ARBA" id="ARBA00006824"/>
    </source>
</evidence>
<name>A0A9W7AM66_9STRA</name>
<reference evidence="7" key="1">
    <citation type="submission" date="2022-07" db="EMBL/GenBank/DDBJ databases">
        <title>Genome analysis of Parmales, a sister group of diatoms, reveals the evolutionary specialization of diatoms from phago-mixotrophs to photoautotrophs.</title>
        <authorList>
            <person name="Ban H."/>
            <person name="Sato S."/>
            <person name="Yoshikawa S."/>
            <person name="Kazumasa Y."/>
            <person name="Nakamura Y."/>
            <person name="Ichinomiya M."/>
            <person name="Saitoh K."/>
            <person name="Sato N."/>
            <person name="Blanc-Mathieu R."/>
            <person name="Endo H."/>
            <person name="Kuwata A."/>
            <person name="Ogata H."/>
        </authorList>
    </citation>
    <scope>NUCLEOTIDE SEQUENCE</scope>
</reference>
<organism evidence="7 8">
    <name type="scientific">Triparma retinervis</name>
    <dbReference type="NCBI Taxonomy" id="2557542"/>
    <lineage>
        <taxon>Eukaryota</taxon>
        <taxon>Sar</taxon>
        <taxon>Stramenopiles</taxon>
        <taxon>Ochrophyta</taxon>
        <taxon>Bolidophyceae</taxon>
        <taxon>Parmales</taxon>
        <taxon>Triparmaceae</taxon>
        <taxon>Triparma</taxon>
    </lineage>
</organism>
<comment type="caution">
    <text evidence="7">The sequence shown here is derived from an EMBL/GenBank/DDBJ whole genome shotgun (WGS) entry which is preliminary data.</text>
</comment>
<comment type="subcellular location">
    <subcellularLocation>
        <location evidence="1">Membrane</location>
        <topology evidence="1">Multi-pass membrane protein</topology>
    </subcellularLocation>
</comment>
<evidence type="ECO:0000313" key="7">
    <source>
        <dbReference type="EMBL" id="GMH72435.1"/>
    </source>
</evidence>
<evidence type="ECO:0000256" key="1">
    <source>
        <dbReference type="ARBA" id="ARBA00004141"/>
    </source>
</evidence>
<dbReference type="Proteomes" id="UP001165082">
    <property type="component" value="Unassembled WGS sequence"/>
</dbReference>
<evidence type="ECO:0000256" key="3">
    <source>
        <dbReference type="ARBA" id="ARBA00022692"/>
    </source>
</evidence>
<dbReference type="EMBL" id="BRXZ01001489">
    <property type="protein sequence ID" value="GMH72435.1"/>
    <property type="molecule type" value="Genomic_DNA"/>
</dbReference>
<dbReference type="GO" id="GO:0005737">
    <property type="term" value="C:cytoplasm"/>
    <property type="evidence" value="ECO:0007669"/>
    <property type="project" value="TreeGrafter"/>
</dbReference>